<dbReference type="EMBL" id="QLYX01000007">
    <property type="protein sequence ID" value="RAY14107.1"/>
    <property type="molecule type" value="Genomic_DNA"/>
</dbReference>
<dbReference type="GO" id="GO:0015074">
    <property type="term" value="P:DNA integration"/>
    <property type="evidence" value="ECO:0007669"/>
    <property type="project" value="UniProtKB-KW"/>
</dbReference>
<dbReference type="InterPro" id="IPR044068">
    <property type="entry name" value="CB"/>
</dbReference>
<dbReference type="RefSeq" id="WP_111869019.1">
    <property type="nucleotide sequence ID" value="NZ_QLYX01000007.1"/>
</dbReference>
<evidence type="ECO:0008006" key="10">
    <source>
        <dbReference type="Google" id="ProtNLM"/>
    </source>
</evidence>
<dbReference type="SUPFAM" id="SSF56349">
    <property type="entry name" value="DNA breaking-rejoining enzymes"/>
    <property type="match status" value="1"/>
</dbReference>
<dbReference type="PANTHER" id="PTHR30349:SF81">
    <property type="entry name" value="TYROSINE RECOMBINASE XERC"/>
    <property type="match status" value="1"/>
</dbReference>
<keyword evidence="3" id="KW-0233">DNA recombination</keyword>
<feature type="domain" description="Tyr recombinase" evidence="6">
    <location>
        <begin position="170"/>
        <end position="374"/>
    </location>
</feature>
<evidence type="ECO:0000259" key="7">
    <source>
        <dbReference type="PROSITE" id="PS51900"/>
    </source>
</evidence>
<dbReference type="GO" id="GO:0006310">
    <property type="term" value="P:DNA recombination"/>
    <property type="evidence" value="ECO:0007669"/>
    <property type="project" value="UniProtKB-KW"/>
</dbReference>
<dbReference type="PANTHER" id="PTHR30349">
    <property type="entry name" value="PHAGE INTEGRASE-RELATED"/>
    <property type="match status" value="1"/>
</dbReference>
<feature type="domain" description="Core-binding (CB)" evidence="7">
    <location>
        <begin position="60"/>
        <end position="147"/>
    </location>
</feature>
<dbReference type="InterPro" id="IPR050090">
    <property type="entry name" value="Tyrosine_recombinase_XerCD"/>
</dbReference>
<dbReference type="OrthoDB" id="4137935at2"/>
<dbReference type="Gene3D" id="1.10.443.10">
    <property type="entry name" value="Intergrase catalytic core"/>
    <property type="match status" value="1"/>
</dbReference>
<dbReference type="InterPro" id="IPR011010">
    <property type="entry name" value="DNA_brk_join_enz"/>
</dbReference>
<dbReference type="Pfam" id="PF02899">
    <property type="entry name" value="Phage_int_SAM_1"/>
    <property type="match status" value="1"/>
</dbReference>
<evidence type="ECO:0000256" key="1">
    <source>
        <dbReference type="ARBA" id="ARBA00022908"/>
    </source>
</evidence>
<dbReference type="InterPro" id="IPR013762">
    <property type="entry name" value="Integrase-like_cat_sf"/>
</dbReference>
<keyword evidence="2 4" id="KW-0238">DNA-binding</keyword>
<accession>A0A365H4S8</accession>
<dbReference type="PROSITE" id="PS51898">
    <property type="entry name" value="TYR_RECOMBINASE"/>
    <property type="match status" value="1"/>
</dbReference>
<dbReference type="InterPro" id="IPR002104">
    <property type="entry name" value="Integrase_catalytic"/>
</dbReference>
<dbReference type="Proteomes" id="UP000251891">
    <property type="component" value="Unassembled WGS sequence"/>
</dbReference>
<reference evidence="8 9" key="1">
    <citation type="submission" date="2018-06" db="EMBL/GenBank/DDBJ databases">
        <title>Actinomadura craniellae sp. nov. isolated from marine sponge Craniella sp.</title>
        <authorList>
            <person name="Li L."/>
            <person name="Xu Q.H."/>
            <person name="Lin H.W."/>
            <person name="Lu Y.H."/>
        </authorList>
    </citation>
    <scope>NUCLEOTIDE SEQUENCE [LARGE SCALE GENOMIC DNA]</scope>
    <source>
        <strain evidence="8 9">LHW63021</strain>
    </source>
</reference>
<protein>
    <recommendedName>
        <fullName evidence="10">Integrase</fullName>
    </recommendedName>
</protein>
<dbReference type="InterPro" id="IPR010998">
    <property type="entry name" value="Integrase_recombinase_N"/>
</dbReference>
<dbReference type="Gene3D" id="1.10.150.130">
    <property type="match status" value="1"/>
</dbReference>
<evidence type="ECO:0000256" key="2">
    <source>
        <dbReference type="ARBA" id="ARBA00023125"/>
    </source>
</evidence>
<dbReference type="InterPro" id="IPR004107">
    <property type="entry name" value="Integrase_SAM-like_N"/>
</dbReference>
<dbReference type="GO" id="GO:0003677">
    <property type="term" value="F:DNA binding"/>
    <property type="evidence" value="ECO:0007669"/>
    <property type="project" value="UniProtKB-UniRule"/>
</dbReference>
<feature type="region of interest" description="Disordered" evidence="5">
    <location>
        <begin position="279"/>
        <end position="299"/>
    </location>
</feature>
<feature type="compositionally biased region" description="Low complexity" evidence="5">
    <location>
        <begin position="18"/>
        <end position="31"/>
    </location>
</feature>
<evidence type="ECO:0000259" key="6">
    <source>
        <dbReference type="PROSITE" id="PS51898"/>
    </source>
</evidence>
<organism evidence="8 9">
    <name type="scientific">Actinomadura craniellae</name>
    <dbReference type="NCBI Taxonomy" id="2231787"/>
    <lineage>
        <taxon>Bacteria</taxon>
        <taxon>Bacillati</taxon>
        <taxon>Actinomycetota</taxon>
        <taxon>Actinomycetes</taxon>
        <taxon>Streptosporangiales</taxon>
        <taxon>Thermomonosporaceae</taxon>
        <taxon>Actinomadura</taxon>
    </lineage>
</organism>
<comment type="caution">
    <text evidence="8">The sequence shown here is derived from an EMBL/GenBank/DDBJ whole genome shotgun (WGS) entry which is preliminary data.</text>
</comment>
<evidence type="ECO:0000256" key="4">
    <source>
        <dbReference type="PROSITE-ProRule" id="PRU01248"/>
    </source>
</evidence>
<evidence type="ECO:0000256" key="5">
    <source>
        <dbReference type="SAM" id="MobiDB-lite"/>
    </source>
</evidence>
<gene>
    <name evidence="8" type="ORF">DPM19_17705</name>
</gene>
<sequence length="400" mass="42345">MTEDPVPALAEPPATPSLAVPAPAGLPAADPADPRRLRAALTAAVALLPALPAADPADRYGVAPLTVLWLESLPSHATRRAYYRDLTNWLDWCRRTMLDPLAARRADVDAWKALQTATGHDQVARPAKPATVARRLSAVSSWYAYLLTNDACDRNPAAAVKPPKVAGTTTKAPVLSEEQTARLLDHAEHRAATLNTEAAWRDAAVVALLFYTAVRVSAITGATTADLDTEAGYRVLRFAKKGGGRDYVRLDGEVLRPLTTYLRLRATRLGVAAEELDGPLLATTPHPHDPAKPGGKPLRQRDVSTTLRTLASQAGLPVAARISPHSGRGTVITTLLGRGVPLPRVQDLAGHADPRTTRGYDAANHKLATSAVGDLTIILAAHRAPPPGAGEHAPDPGRGD</sequence>
<evidence type="ECO:0000313" key="8">
    <source>
        <dbReference type="EMBL" id="RAY14107.1"/>
    </source>
</evidence>
<keyword evidence="1" id="KW-0229">DNA integration</keyword>
<feature type="region of interest" description="Disordered" evidence="5">
    <location>
        <begin position="1"/>
        <end position="31"/>
    </location>
</feature>
<proteinExistence type="predicted"/>
<dbReference type="CDD" id="cd00397">
    <property type="entry name" value="DNA_BRE_C"/>
    <property type="match status" value="1"/>
</dbReference>
<dbReference type="Pfam" id="PF00589">
    <property type="entry name" value="Phage_integrase"/>
    <property type="match status" value="1"/>
</dbReference>
<evidence type="ECO:0000256" key="3">
    <source>
        <dbReference type="ARBA" id="ARBA00023172"/>
    </source>
</evidence>
<dbReference type="AlphaFoldDB" id="A0A365H4S8"/>
<evidence type="ECO:0000313" key="9">
    <source>
        <dbReference type="Proteomes" id="UP000251891"/>
    </source>
</evidence>
<dbReference type="PROSITE" id="PS51900">
    <property type="entry name" value="CB"/>
    <property type="match status" value="1"/>
</dbReference>
<keyword evidence="9" id="KW-1185">Reference proteome</keyword>
<name>A0A365H4S8_9ACTN</name>